<reference evidence="10 11" key="1">
    <citation type="submission" date="2017-09" db="EMBL/GenBank/DDBJ databases">
        <title>Depth-based differentiation of microbial function through sediment-hosted aquifers and enrichment of novel symbionts in the deep terrestrial subsurface.</title>
        <authorList>
            <person name="Probst A.J."/>
            <person name="Ladd B."/>
            <person name="Jarett J.K."/>
            <person name="Geller-Mcgrath D.E."/>
            <person name="Sieber C.M."/>
            <person name="Emerson J.B."/>
            <person name="Anantharaman K."/>
            <person name="Thomas B.C."/>
            <person name="Malmstrom R."/>
            <person name="Stieglmeier M."/>
            <person name="Klingl A."/>
            <person name="Woyke T."/>
            <person name="Ryan C.M."/>
            <person name="Banfield J.F."/>
        </authorList>
    </citation>
    <scope>NUCLEOTIDE SEQUENCE [LARGE SCALE GENOMIC DNA]</scope>
    <source>
        <strain evidence="10">CG10_big_fil_rev_8_21_14_0_10_34_34</strain>
    </source>
</reference>
<dbReference type="Pfam" id="PF00580">
    <property type="entry name" value="UvrD-helicase"/>
    <property type="match status" value="1"/>
</dbReference>
<accession>A0A2H0R0B2</accession>
<dbReference type="GO" id="GO:0005829">
    <property type="term" value="C:cytosol"/>
    <property type="evidence" value="ECO:0007669"/>
    <property type="project" value="TreeGrafter"/>
</dbReference>
<dbReference type="AlphaFoldDB" id="A0A2H0R0B2"/>
<dbReference type="InterPro" id="IPR014016">
    <property type="entry name" value="UvrD-like_ATP-bd"/>
</dbReference>
<dbReference type="InterPro" id="IPR000212">
    <property type="entry name" value="DNA_helicase_UvrD/REP"/>
</dbReference>
<keyword evidence="1" id="KW-0547">Nucleotide-binding</keyword>
<feature type="domain" description="UvrD-like helicase C-terminal" evidence="9">
    <location>
        <begin position="60"/>
        <end position="323"/>
    </location>
</feature>
<evidence type="ECO:0000259" key="9">
    <source>
        <dbReference type="PROSITE" id="PS51217"/>
    </source>
</evidence>
<proteinExistence type="predicted"/>
<dbReference type="EC" id="5.6.2.4" evidence="7"/>
<dbReference type="Pfam" id="PF13361">
    <property type="entry name" value="UvrD_C"/>
    <property type="match status" value="1"/>
</dbReference>
<dbReference type="GO" id="GO:0000725">
    <property type="term" value="P:recombinational repair"/>
    <property type="evidence" value="ECO:0007669"/>
    <property type="project" value="TreeGrafter"/>
</dbReference>
<evidence type="ECO:0000256" key="2">
    <source>
        <dbReference type="ARBA" id="ARBA00022801"/>
    </source>
</evidence>
<evidence type="ECO:0000256" key="7">
    <source>
        <dbReference type="ARBA" id="ARBA00034808"/>
    </source>
</evidence>
<evidence type="ECO:0000256" key="5">
    <source>
        <dbReference type="ARBA" id="ARBA00023235"/>
    </source>
</evidence>
<keyword evidence="4" id="KW-0067">ATP-binding</keyword>
<dbReference type="PANTHER" id="PTHR11070:SF2">
    <property type="entry name" value="ATP-DEPENDENT DNA HELICASE SRS2"/>
    <property type="match status" value="1"/>
</dbReference>
<dbReference type="GO" id="GO:0033202">
    <property type="term" value="C:DNA helicase complex"/>
    <property type="evidence" value="ECO:0007669"/>
    <property type="project" value="TreeGrafter"/>
</dbReference>
<name>A0A2H0R0B2_9BACT</name>
<dbReference type="SUPFAM" id="SSF52540">
    <property type="entry name" value="P-loop containing nucleoside triphosphate hydrolases"/>
    <property type="match status" value="1"/>
</dbReference>
<comment type="catalytic activity">
    <reaction evidence="8">
        <text>ATP + H2O = ADP + phosphate + H(+)</text>
        <dbReference type="Rhea" id="RHEA:13065"/>
        <dbReference type="ChEBI" id="CHEBI:15377"/>
        <dbReference type="ChEBI" id="CHEBI:15378"/>
        <dbReference type="ChEBI" id="CHEBI:30616"/>
        <dbReference type="ChEBI" id="CHEBI:43474"/>
        <dbReference type="ChEBI" id="CHEBI:456216"/>
        <dbReference type="EC" id="5.6.2.4"/>
    </reaction>
</comment>
<sequence length="420" mass="48783">MQYKIVEAVTRDHQNICAVGDVDQNIYTWRNASIKNILNFEKDYKNAKLVVLEENYRSTKTILEVANKIIEKNKLRMERKLTTKNAVGEKVSLFEALTENHEAQFVVEKVKKLQKNGADLSEIAVLYRANFQSRVLEEEFLVKNIPYQVLGTRFFDRKEIKDILAFLRFCLNPESIVDLKRIINVPPRGIGKITLLKIVEGKEKELPAGMKMKIDAFRGLLRKIKNFAIQNPPSKTIFFIAKEIGLNKNLEKTNEGIERVENIKELSALAKKYDEIYKEENRAKNWEDGVEKLLEETSLASDQDSDKKEREGVRLMTVHASKGLEFAYIFVTGLEEGLFPHERDENLSEEEAEEERRLFYVAITRAKKKLFLSYAQTRTIFGSRGINIPSEFVLEIPDEFLEQEFLDYTPKHKPLLHIEF</sequence>
<comment type="caution">
    <text evidence="10">The sequence shown here is derived from an EMBL/GenBank/DDBJ whole genome shotgun (WGS) entry which is preliminary data.</text>
</comment>
<evidence type="ECO:0000256" key="8">
    <source>
        <dbReference type="ARBA" id="ARBA00048988"/>
    </source>
</evidence>
<evidence type="ECO:0000256" key="3">
    <source>
        <dbReference type="ARBA" id="ARBA00022806"/>
    </source>
</evidence>
<evidence type="ECO:0000256" key="1">
    <source>
        <dbReference type="ARBA" id="ARBA00022741"/>
    </source>
</evidence>
<dbReference type="Gene3D" id="1.10.486.10">
    <property type="entry name" value="PCRA, domain 4"/>
    <property type="match status" value="1"/>
</dbReference>
<evidence type="ECO:0000313" key="11">
    <source>
        <dbReference type="Proteomes" id="UP000230828"/>
    </source>
</evidence>
<dbReference type="Gene3D" id="3.40.50.300">
    <property type="entry name" value="P-loop containing nucleotide triphosphate hydrolases"/>
    <property type="match status" value="2"/>
</dbReference>
<evidence type="ECO:0000256" key="6">
    <source>
        <dbReference type="ARBA" id="ARBA00034617"/>
    </source>
</evidence>
<dbReference type="PROSITE" id="PS51217">
    <property type="entry name" value="UVRD_HELICASE_CTER"/>
    <property type="match status" value="1"/>
</dbReference>
<organism evidence="10 11">
    <name type="scientific">Candidatus Zambryskibacteria bacterium CG10_big_fil_rev_8_21_14_0_10_34_34</name>
    <dbReference type="NCBI Taxonomy" id="1975114"/>
    <lineage>
        <taxon>Bacteria</taxon>
        <taxon>Candidatus Zambryskiibacteriota</taxon>
    </lineage>
</organism>
<dbReference type="GO" id="GO:0016887">
    <property type="term" value="F:ATP hydrolysis activity"/>
    <property type="evidence" value="ECO:0007669"/>
    <property type="project" value="RHEA"/>
</dbReference>
<dbReference type="InterPro" id="IPR014017">
    <property type="entry name" value="DNA_helicase_UvrD-like_C"/>
</dbReference>
<keyword evidence="2" id="KW-0378">Hydrolase</keyword>
<gene>
    <name evidence="10" type="ORF">COV33_02435</name>
</gene>
<comment type="catalytic activity">
    <reaction evidence="6">
        <text>Couples ATP hydrolysis with the unwinding of duplex DNA by translocating in the 3'-5' direction.</text>
        <dbReference type="EC" id="5.6.2.4"/>
    </reaction>
</comment>
<protein>
    <recommendedName>
        <fullName evidence="7">DNA 3'-5' helicase</fullName>
        <ecNumber evidence="7">5.6.2.4</ecNumber>
    </recommendedName>
</protein>
<keyword evidence="5" id="KW-0413">Isomerase</keyword>
<evidence type="ECO:0000313" key="10">
    <source>
        <dbReference type="EMBL" id="PIR39947.1"/>
    </source>
</evidence>
<dbReference type="Proteomes" id="UP000230828">
    <property type="component" value="Unassembled WGS sequence"/>
</dbReference>
<dbReference type="PANTHER" id="PTHR11070">
    <property type="entry name" value="UVRD / RECB / PCRA DNA HELICASE FAMILY MEMBER"/>
    <property type="match status" value="1"/>
</dbReference>
<dbReference type="EMBL" id="PCXM01000043">
    <property type="protein sequence ID" value="PIR39947.1"/>
    <property type="molecule type" value="Genomic_DNA"/>
</dbReference>
<keyword evidence="3" id="KW-0347">Helicase</keyword>
<dbReference type="GO" id="GO:0005524">
    <property type="term" value="F:ATP binding"/>
    <property type="evidence" value="ECO:0007669"/>
    <property type="project" value="UniProtKB-KW"/>
</dbReference>
<dbReference type="GO" id="GO:0003677">
    <property type="term" value="F:DNA binding"/>
    <property type="evidence" value="ECO:0007669"/>
    <property type="project" value="InterPro"/>
</dbReference>
<evidence type="ECO:0000256" key="4">
    <source>
        <dbReference type="ARBA" id="ARBA00022840"/>
    </source>
</evidence>
<dbReference type="GO" id="GO:0043138">
    <property type="term" value="F:3'-5' DNA helicase activity"/>
    <property type="evidence" value="ECO:0007669"/>
    <property type="project" value="UniProtKB-EC"/>
</dbReference>
<dbReference type="InterPro" id="IPR027417">
    <property type="entry name" value="P-loop_NTPase"/>
</dbReference>